<dbReference type="InterPro" id="IPR025064">
    <property type="entry name" value="DUF4005"/>
</dbReference>
<feature type="region of interest" description="Disordered" evidence="1">
    <location>
        <begin position="1"/>
        <end position="49"/>
    </location>
</feature>
<protein>
    <recommendedName>
        <fullName evidence="2">DUF4005 domain-containing protein</fullName>
    </recommendedName>
</protein>
<dbReference type="EMBL" id="AMZH03001502">
    <property type="protein sequence ID" value="RRT79069.1"/>
    <property type="molecule type" value="Genomic_DNA"/>
</dbReference>
<evidence type="ECO:0000313" key="3">
    <source>
        <dbReference type="EMBL" id="RRT79069.1"/>
    </source>
</evidence>
<dbReference type="Pfam" id="PF13178">
    <property type="entry name" value="DUF4005"/>
    <property type="match status" value="1"/>
</dbReference>
<dbReference type="Proteomes" id="UP000287651">
    <property type="component" value="Unassembled WGS sequence"/>
</dbReference>
<name>A0A427AS37_ENSVE</name>
<evidence type="ECO:0000256" key="1">
    <source>
        <dbReference type="SAM" id="MobiDB-lite"/>
    </source>
</evidence>
<feature type="compositionally biased region" description="Polar residues" evidence="1">
    <location>
        <begin position="35"/>
        <end position="48"/>
    </location>
</feature>
<gene>
    <name evidence="3" type="ORF">B296_00019521</name>
</gene>
<comment type="caution">
    <text evidence="3">The sequence shown here is derived from an EMBL/GenBank/DDBJ whole genome shotgun (WGS) entry which is preliminary data.</text>
</comment>
<dbReference type="AlphaFoldDB" id="A0A427AS37"/>
<feature type="domain" description="DUF4005" evidence="2">
    <location>
        <begin position="1"/>
        <end position="63"/>
    </location>
</feature>
<organism evidence="3 4">
    <name type="scientific">Ensete ventricosum</name>
    <name type="common">Abyssinian banana</name>
    <name type="synonym">Musa ensete</name>
    <dbReference type="NCBI Taxonomy" id="4639"/>
    <lineage>
        <taxon>Eukaryota</taxon>
        <taxon>Viridiplantae</taxon>
        <taxon>Streptophyta</taxon>
        <taxon>Embryophyta</taxon>
        <taxon>Tracheophyta</taxon>
        <taxon>Spermatophyta</taxon>
        <taxon>Magnoliopsida</taxon>
        <taxon>Liliopsida</taxon>
        <taxon>Zingiberales</taxon>
        <taxon>Musaceae</taxon>
        <taxon>Ensete</taxon>
    </lineage>
</organism>
<sequence length="99" mass="10880">MATTESAKAKLRGQVSPRVGSDSAERYNMTRRHSLPTSTNGKLNSQSSRAHKLIQASYKDGIRNDRSFTSSRDGSGMTCLSFCSYIFWCGSSCLGTKFL</sequence>
<evidence type="ECO:0000313" key="4">
    <source>
        <dbReference type="Proteomes" id="UP000287651"/>
    </source>
</evidence>
<proteinExistence type="predicted"/>
<reference evidence="3 4" key="1">
    <citation type="journal article" date="2014" name="Agronomy (Basel)">
        <title>A Draft Genome Sequence for Ensete ventricosum, the Drought-Tolerant Tree Against Hunger.</title>
        <authorList>
            <person name="Harrison J."/>
            <person name="Moore K.A."/>
            <person name="Paszkiewicz K."/>
            <person name="Jones T."/>
            <person name="Grant M."/>
            <person name="Ambacheew D."/>
            <person name="Muzemil S."/>
            <person name="Studholme D.J."/>
        </authorList>
    </citation>
    <scope>NUCLEOTIDE SEQUENCE [LARGE SCALE GENOMIC DNA]</scope>
</reference>
<accession>A0A427AS37</accession>
<evidence type="ECO:0000259" key="2">
    <source>
        <dbReference type="Pfam" id="PF13178"/>
    </source>
</evidence>